<keyword evidence="2" id="KW-1133">Transmembrane helix</keyword>
<feature type="region of interest" description="Disordered" evidence="1">
    <location>
        <begin position="159"/>
        <end position="184"/>
    </location>
</feature>
<keyword evidence="2" id="KW-0812">Transmembrane</keyword>
<feature type="transmembrane region" description="Helical" evidence="2">
    <location>
        <begin position="40"/>
        <end position="59"/>
    </location>
</feature>
<dbReference type="Pfam" id="PF10935">
    <property type="entry name" value="DUF2637"/>
    <property type="match status" value="1"/>
</dbReference>
<feature type="compositionally biased region" description="Low complexity" evidence="1">
    <location>
        <begin position="169"/>
        <end position="184"/>
    </location>
</feature>
<proteinExistence type="predicted"/>
<feature type="transmembrane region" description="Helical" evidence="2">
    <location>
        <begin position="108"/>
        <end position="130"/>
    </location>
</feature>
<sequence length="386" mass="39665">MTAWDRAAIIVLGAAGFAFSFDALRQVAVAIHASETMSYLFPVFIDGFIGYSVRAILLLRHQSLSARAYVWVLFLTATAASLGVNALHAVTMNHGPQSGRSAMHLADGVVGVLSTLGPLALAGSVHLYILMARTAELSVRDGADGGPGLVRDAVQLSAGGEGTPELRPAESGPAAGTAAGPSAPSAAVPMVVDLRKSGSGHFGEPAADGPGVHPSETADQANDGQVLTGGQPTDVADRDGPAASPAAAEAPVSEPVHRYADGGEPSVPDGAGLPPGEESLPSHAVAETLDSEPVRDCAHGQAPSVPDDADHPQDREAADDEWLEDLLPVAMAAYQESGRISRDAIKEAVRAHQPISNDRLGALLARLKDEVDQRTAAHTGASKALW</sequence>
<accession>A0ABN1VQ59</accession>
<evidence type="ECO:0000313" key="4">
    <source>
        <dbReference type="Proteomes" id="UP001500037"/>
    </source>
</evidence>
<feature type="compositionally biased region" description="Polar residues" evidence="1">
    <location>
        <begin position="217"/>
        <end position="231"/>
    </location>
</feature>
<keyword evidence="2" id="KW-0472">Membrane</keyword>
<name>A0ABN1VQ59_9ACTN</name>
<dbReference type="EMBL" id="BAAALF010000006">
    <property type="protein sequence ID" value="GAA1219179.1"/>
    <property type="molecule type" value="Genomic_DNA"/>
</dbReference>
<evidence type="ECO:0000256" key="1">
    <source>
        <dbReference type="SAM" id="MobiDB-lite"/>
    </source>
</evidence>
<keyword evidence="4" id="KW-1185">Reference proteome</keyword>
<feature type="region of interest" description="Disordered" evidence="1">
    <location>
        <begin position="196"/>
        <end position="281"/>
    </location>
</feature>
<dbReference type="Proteomes" id="UP001500037">
    <property type="component" value="Unassembled WGS sequence"/>
</dbReference>
<reference evidence="3 4" key="1">
    <citation type="journal article" date="2019" name="Int. J. Syst. Evol. Microbiol.">
        <title>The Global Catalogue of Microorganisms (GCM) 10K type strain sequencing project: providing services to taxonomists for standard genome sequencing and annotation.</title>
        <authorList>
            <consortium name="The Broad Institute Genomics Platform"/>
            <consortium name="The Broad Institute Genome Sequencing Center for Infectious Disease"/>
            <person name="Wu L."/>
            <person name="Ma J."/>
        </authorList>
    </citation>
    <scope>NUCLEOTIDE SEQUENCE [LARGE SCALE GENOMIC DNA]</scope>
    <source>
        <strain evidence="3 4">JCM 13004</strain>
    </source>
</reference>
<protein>
    <recommendedName>
        <fullName evidence="5">DUF2637 domain-containing protein</fullName>
    </recommendedName>
</protein>
<comment type="caution">
    <text evidence="3">The sequence shown here is derived from an EMBL/GenBank/DDBJ whole genome shotgun (WGS) entry which is preliminary data.</text>
</comment>
<organism evidence="3 4">
    <name type="scientific">Kitasatospora nipponensis</name>
    <dbReference type="NCBI Taxonomy" id="258049"/>
    <lineage>
        <taxon>Bacteria</taxon>
        <taxon>Bacillati</taxon>
        <taxon>Actinomycetota</taxon>
        <taxon>Actinomycetes</taxon>
        <taxon>Kitasatosporales</taxon>
        <taxon>Streptomycetaceae</taxon>
        <taxon>Kitasatospora</taxon>
    </lineage>
</organism>
<evidence type="ECO:0008006" key="5">
    <source>
        <dbReference type="Google" id="ProtNLM"/>
    </source>
</evidence>
<gene>
    <name evidence="3" type="ORF">GCM10009665_06520</name>
</gene>
<feature type="compositionally biased region" description="Low complexity" evidence="1">
    <location>
        <begin position="241"/>
        <end position="254"/>
    </location>
</feature>
<evidence type="ECO:0000256" key="2">
    <source>
        <dbReference type="SAM" id="Phobius"/>
    </source>
</evidence>
<evidence type="ECO:0000313" key="3">
    <source>
        <dbReference type="EMBL" id="GAA1219179.1"/>
    </source>
</evidence>
<dbReference type="InterPro" id="IPR021235">
    <property type="entry name" value="DUF2637"/>
</dbReference>
<feature type="region of interest" description="Disordered" evidence="1">
    <location>
        <begin position="295"/>
        <end position="316"/>
    </location>
</feature>
<feature type="transmembrane region" description="Helical" evidence="2">
    <location>
        <begin position="68"/>
        <end position="88"/>
    </location>
</feature>